<dbReference type="SUPFAM" id="SSF103473">
    <property type="entry name" value="MFS general substrate transporter"/>
    <property type="match status" value="1"/>
</dbReference>
<feature type="transmembrane region" description="Helical" evidence="8">
    <location>
        <begin position="133"/>
        <end position="153"/>
    </location>
</feature>
<dbReference type="InterPro" id="IPR026032">
    <property type="entry name" value="HcaT-like"/>
</dbReference>
<sequence length="385" mass="42368">MNTELPYWRLSGFYFFYFSLLGATAPFLSLYFDHLGFSAARIGELVAIPMLMRCFAPNIWGWLGDYTGRRLAIVRFGAVCTLLSFAGIFFSKSYAWLALIMALHAFFWHAVLPQFEVITFAHLREKAEGYSKIRLWGSIGFIVAVAGLGKLFEVLSLDAYPWALVLIMGGIVLASLWVPNMQAQARSGDHSGGFLKQLWQPGILAFFVCAGLMQLSNGPYYTFLSLHLENLGYTRSTIGQLWALGVVAEIVMFIFMAKILARFSLRSVLVGSFLITAVRWLLLGNLADHVMVLLFAQIMHAATFGSFHAAAMHFVQRSFPERLQGQGQALYAALAGVGGALGALYSGYSWHGLGAAWTFSIASVFAVAAAMITIRYVGKERAGAV</sequence>
<evidence type="ECO:0000256" key="1">
    <source>
        <dbReference type="ARBA" id="ARBA00004429"/>
    </source>
</evidence>
<evidence type="ECO:0000313" key="11">
    <source>
        <dbReference type="Proteomes" id="UP001476583"/>
    </source>
</evidence>
<feature type="transmembrane region" description="Helical" evidence="8">
    <location>
        <begin position="159"/>
        <end position="178"/>
    </location>
</feature>
<protein>
    <submittedName>
        <fullName evidence="10">MFS transporter</fullName>
    </submittedName>
</protein>
<dbReference type="NCBIfam" id="NF037955">
    <property type="entry name" value="mfs"/>
    <property type="match status" value="1"/>
</dbReference>
<dbReference type="Gene3D" id="1.20.1250.20">
    <property type="entry name" value="MFS general substrate transporter like domains"/>
    <property type="match status" value="2"/>
</dbReference>
<evidence type="ECO:0000259" key="9">
    <source>
        <dbReference type="PROSITE" id="PS50850"/>
    </source>
</evidence>
<evidence type="ECO:0000256" key="7">
    <source>
        <dbReference type="ARBA" id="ARBA00023136"/>
    </source>
</evidence>
<keyword evidence="6 8" id="KW-1133">Transmembrane helix</keyword>
<comment type="subcellular location">
    <subcellularLocation>
        <location evidence="1">Cell inner membrane</location>
        <topology evidence="1">Multi-pass membrane protein</topology>
    </subcellularLocation>
</comment>
<evidence type="ECO:0000313" key="10">
    <source>
        <dbReference type="EMBL" id="WXL24055.1"/>
    </source>
</evidence>
<dbReference type="Pfam" id="PF12832">
    <property type="entry name" value="MFS_1_like"/>
    <property type="match status" value="1"/>
</dbReference>
<dbReference type="PROSITE" id="PS50850">
    <property type="entry name" value="MFS"/>
    <property type="match status" value="1"/>
</dbReference>
<organism evidence="10 11">
    <name type="scientific">Ectopseudomonas mendocina</name>
    <name type="common">Pseudomonas mendocina</name>
    <dbReference type="NCBI Taxonomy" id="300"/>
    <lineage>
        <taxon>Bacteria</taxon>
        <taxon>Pseudomonadati</taxon>
        <taxon>Pseudomonadota</taxon>
        <taxon>Gammaproteobacteria</taxon>
        <taxon>Pseudomonadales</taxon>
        <taxon>Pseudomonadaceae</taxon>
        <taxon>Ectopseudomonas</taxon>
    </lineage>
</organism>
<dbReference type="Proteomes" id="UP001476583">
    <property type="component" value="Chromosome"/>
</dbReference>
<feature type="transmembrane region" description="Helical" evidence="8">
    <location>
        <begin position="263"/>
        <end position="283"/>
    </location>
</feature>
<keyword evidence="7 8" id="KW-0472">Membrane</keyword>
<keyword evidence="2" id="KW-0813">Transport</keyword>
<evidence type="ECO:0000256" key="5">
    <source>
        <dbReference type="ARBA" id="ARBA00022692"/>
    </source>
</evidence>
<gene>
    <name evidence="10" type="ORF">WG219_11895</name>
</gene>
<dbReference type="InterPro" id="IPR020846">
    <property type="entry name" value="MFS_dom"/>
</dbReference>
<feature type="transmembrane region" description="Helical" evidence="8">
    <location>
        <begin position="198"/>
        <end position="217"/>
    </location>
</feature>
<feature type="transmembrane region" description="Helical" evidence="8">
    <location>
        <begin position="237"/>
        <end position="256"/>
    </location>
</feature>
<evidence type="ECO:0000256" key="2">
    <source>
        <dbReference type="ARBA" id="ARBA00022448"/>
    </source>
</evidence>
<dbReference type="InterPro" id="IPR024989">
    <property type="entry name" value="MFS_assoc_dom"/>
</dbReference>
<keyword evidence="4" id="KW-0997">Cell inner membrane</keyword>
<dbReference type="PIRSF" id="PIRSF004925">
    <property type="entry name" value="HcaT"/>
    <property type="match status" value="1"/>
</dbReference>
<dbReference type="PANTHER" id="PTHR23522:SF10">
    <property type="entry name" value="3-PHENYLPROPIONIC ACID TRANSPORTER-RELATED"/>
    <property type="match status" value="1"/>
</dbReference>
<dbReference type="InterPro" id="IPR036259">
    <property type="entry name" value="MFS_trans_sf"/>
</dbReference>
<reference evidence="10 11" key="1">
    <citation type="submission" date="2024-03" db="EMBL/GenBank/DDBJ databases">
        <title>Complete genome of BD2.</title>
        <authorList>
            <person name="Cao G."/>
        </authorList>
    </citation>
    <scope>NUCLEOTIDE SEQUENCE [LARGE SCALE GENOMIC DNA]</scope>
    <source>
        <strain evidence="10 11">BD2</strain>
    </source>
</reference>
<proteinExistence type="predicted"/>
<feature type="transmembrane region" description="Helical" evidence="8">
    <location>
        <begin position="289"/>
        <end position="309"/>
    </location>
</feature>
<keyword evidence="5 8" id="KW-0812">Transmembrane</keyword>
<dbReference type="EMBL" id="CP148074">
    <property type="protein sequence ID" value="WXL24055.1"/>
    <property type="molecule type" value="Genomic_DNA"/>
</dbReference>
<feature type="transmembrane region" description="Helical" evidence="8">
    <location>
        <begin position="96"/>
        <end position="121"/>
    </location>
</feature>
<feature type="transmembrane region" description="Helical" evidence="8">
    <location>
        <begin position="329"/>
        <end position="348"/>
    </location>
</feature>
<evidence type="ECO:0000256" key="3">
    <source>
        <dbReference type="ARBA" id="ARBA00022475"/>
    </source>
</evidence>
<evidence type="ECO:0000256" key="6">
    <source>
        <dbReference type="ARBA" id="ARBA00022989"/>
    </source>
</evidence>
<feature type="transmembrane region" description="Helical" evidence="8">
    <location>
        <begin position="72"/>
        <end position="90"/>
    </location>
</feature>
<name>A0ABZ2RC86_ECTME</name>
<dbReference type="CDD" id="cd17335">
    <property type="entry name" value="MFS_MFSD6"/>
    <property type="match status" value="1"/>
</dbReference>
<accession>A0ABZ2RC86</accession>
<keyword evidence="3" id="KW-1003">Cell membrane</keyword>
<evidence type="ECO:0000256" key="4">
    <source>
        <dbReference type="ARBA" id="ARBA00022519"/>
    </source>
</evidence>
<evidence type="ECO:0000256" key="8">
    <source>
        <dbReference type="SAM" id="Phobius"/>
    </source>
</evidence>
<feature type="transmembrane region" description="Helical" evidence="8">
    <location>
        <begin position="354"/>
        <end position="377"/>
    </location>
</feature>
<feature type="domain" description="Major facilitator superfamily (MFS) profile" evidence="9">
    <location>
        <begin position="202"/>
        <end position="385"/>
    </location>
</feature>
<feature type="transmembrane region" description="Helical" evidence="8">
    <location>
        <begin position="38"/>
        <end position="60"/>
    </location>
</feature>
<feature type="transmembrane region" description="Helical" evidence="8">
    <location>
        <begin position="12"/>
        <end position="32"/>
    </location>
</feature>
<dbReference type="PANTHER" id="PTHR23522">
    <property type="entry name" value="BLL5896 PROTEIN"/>
    <property type="match status" value="1"/>
</dbReference>
<keyword evidence="11" id="KW-1185">Reference proteome</keyword>